<feature type="domain" description="Glycosyl transferase family 28 C-terminal" evidence="1">
    <location>
        <begin position="248"/>
        <end position="340"/>
    </location>
</feature>
<dbReference type="PANTHER" id="PTHR21015">
    <property type="entry name" value="UDP-N-ACETYLGLUCOSAMINE--N-ACETYLMURAMYL-(PENTAPEPTIDE) PYROPHOSPHORYL-UNDECAPRENOL N-ACETYLGLUCOSAMINE TRANSFERASE 1"/>
    <property type="match status" value="1"/>
</dbReference>
<accession>A0ABW8Q4D8</accession>
<dbReference type="EMBL" id="JBJGEB010000005">
    <property type="protein sequence ID" value="MFK7642035.1"/>
    <property type="molecule type" value="Genomic_DNA"/>
</dbReference>
<evidence type="ECO:0000259" key="1">
    <source>
        <dbReference type="Pfam" id="PF04101"/>
    </source>
</evidence>
<comment type="caution">
    <text evidence="2">The sequence shown here is derived from an EMBL/GenBank/DDBJ whole genome shotgun (WGS) entry which is preliminary data.</text>
</comment>
<proteinExistence type="predicted"/>
<dbReference type="RefSeq" id="WP_405385878.1">
    <property type="nucleotide sequence ID" value="NZ_JBJGEB010000005.1"/>
</dbReference>
<protein>
    <submittedName>
        <fullName evidence="2">Glycosyltransferase family protein</fullName>
    </submittedName>
</protein>
<name>A0ABW8Q4D8_9NEIS</name>
<dbReference type="PANTHER" id="PTHR21015:SF28">
    <property type="entry name" value="SLL1722 PROTEIN"/>
    <property type="match status" value="1"/>
</dbReference>
<gene>
    <name evidence="2" type="ORF">ACI43T_05935</name>
</gene>
<dbReference type="InterPro" id="IPR007235">
    <property type="entry name" value="Glyco_trans_28_C"/>
</dbReference>
<dbReference type="SUPFAM" id="SSF53756">
    <property type="entry name" value="UDP-Glycosyltransferase/glycogen phosphorylase"/>
    <property type="match status" value="1"/>
</dbReference>
<evidence type="ECO:0000313" key="2">
    <source>
        <dbReference type="EMBL" id="MFK7642035.1"/>
    </source>
</evidence>
<evidence type="ECO:0000313" key="3">
    <source>
        <dbReference type="Proteomes" id="UP001621964"/>
    </source>
</evidence>
<dbReference type="Gene3D" id="3.40.50.2000">
    <property type="entry name" value="Glycogen Phosphorylase B"/>
    <property type="match status" value="1"/>
</dbReference>
<sequence>MGLGHVRRNMLLAQSVLEAHPDADVLLLSGVRESGAFKLPQGADSVTLPTYFKTSEGKYIPRSLGNDITRLVKIRKEIISAALDAFEPDIVIIDNVPRGAMNELDNILPELASRGTHIILGVRDIIDEPEAVLNQWEKLKNIEIIRLYFSEIWVYGDPNLYDFIKEYRLPEDICEKLRYVGYLDQTRRNETRGLDNIISEVKSPYALCAVGGGQDGFELARAFVQARLPEGWNGLLIAGALMPGQQREQLHALAGTRQDIKVIDFVPEPLKIMRNAECIISMGGYNTTTEILSFNKRALIVPRIIPRTEQWIRASRLAEMGVIDCLHPKDLTPQALSEWLASRKTKLNARDVLRFDGLDRIVNEIQAILHNNNAN</sequence>
<organism evidence="2 3">
    <name type="scientific">Neisseria oralis</name>
    <dbReference type="NCBI Taxonomy" id="1107316"/>
    <lineage>
        <taxon>Bacteria</taxon>
        <taxon>Pseudomonadati</taxon>
        <taxon>Pseudomonadota</taxon>
        <taxon>Betaproteobacteria</taxon>
        <taxon>Neisseriales</taxon>
        <taxon>Neisseriaceae</taxon>
        <taxon>Neisseria</taxon>
    </lineage>
</organism>
<reference evidence="2 3" key="1">
    <citation type="submission" date="2024-11" db="EMBL/GenBank/DDBJ databases">
        <authorList>
            <person name="Mikucki A.G."/>
            <person name="Kahler C.M."/>
        </authorList>
    </citation>
    <scope>NUCLEOTIDE SEQUENCE [LARGE SCALE GENOMIC DNA]</scope>
    <source>
        <strain evidence="2 3">EXNM717</strain>
    </source>
</reference>
<dbReference type="Pfam" id="PF04101">
    <property type="entry name" value="Glyco_tran_28_C"/>
    <property type="match status" value="1"/>
</dbReference>
<dbReference type="Proteomes" id="UP001621964">
    <property type="component" value="Unassembled WGS sequence"/>
</dbReference>
<keyword evidence="3" id="KW-1185">Reference proteome</keyword>